<dbReference type="PANTHER" id="PTHR21054">
    <property type="entry name" value="ZINC METALLOPROTEINASE-RELATED"/>
    <property type="match status" value="1"/>
</dbReference>
<dbReference type="PANTHER" id="PTHR21054:SF2">
    <property type="entry name" value="MIP04191P"/>
    <property type="match status" value="1"/>
</dbReference>
<protein>
    <submittedName>
        <fullName evidence="4">Uncharacterized protein LOC116288818</fullName>
    </submittedName>
</protein>
<feature type="region of interest" description="Disordered" evidence="1">
    <location>
        <begin position="725"/>
        <end position="761"/>
    </location>
</feature>
<dbReference type="AlphaFoldDB" id="A0A6P8HG04"/>
<proteinExistence type="predicted"/>
<dbReference type="SUPFAM" id="SSF51101">
    <property type="entry name" value="Mannose-binding lectins"/>
    <property type="match status" value="1"/>
</dbReference>
<dbReference type="InterPro" id="IPR001229">
    <property type="entry name" value="Jacalin-like_lectin_dom"/>
</dbReference>
<dbReference type="Proteomes" id="UP000515163">
    <property type="component" value="Unplaced"/>
</dbReference>
<dbReference type="InterPro" id="IPR053002">
    <property type="entry name" value="Metalloproteinase_M10B"/>
</dbReference>
<feature type="domain" description="Jacalin-type lectin" evidence="2">
    <location>
        <begin position="478"/>
        <end position="633"/>
    </location>
</feature>
<dbReference type="KEGG" id="aten:116288818"/>
<evidence type="ECO:0000313" key="4">
    <source>
        <dbReference type="RefSeq" id="XP_031551520.1"/>
    </source>
</evidence>
<sequence length="761" mass="85555">MEKGCSLKDSTKNNSCEIEVLNYSDGETIDYPFVLLECQFKNNSKFDGEFGEKEVSFPRDDNQLLENHGKVVQVLVETRDECVSWPVIRGAFKVLLKLVPGDNNLRIKASMSEKRQIQKDFHLVYKPSTLPRFVRVVYVKCVDSDGSFEAPPEVANNIEVAQKKLAFNSRLLQTFTAQDLYKHGFGHRTFRLEENSEGEPLIHVFTTSLTTEEALKMNGGELYSQFSKELTDSNLYDPLCKFWTFMSCTHYDPPPPEEFDEKDVHLYVKAHTALGGGHLALFGTGGLHTWADNVDDLVSCFTNSKKVDRRCLFDDSCRRGFYWANYATGLGASMHELGHCFDLAHTPKGIMGRGFDDFNCVFTLWRNPPQHQVDKENIPGLTKHATGKESSTPPSTDSSVNYDQPQESSKDDQKCLAVSSETLSSDSECCNLALPGDNSHGATWYRTSAVLLRYHKWFSSNKESGEELSKLPLIHWGRQFYGPMGTMSGNCDSNKVYFNDKTWLSKNNARLGGYIIYADVYVNCIQTIGLAVVEQDDVETVTEVLSEPCGREGVGRRYIFRLEHPDEHLIAVDLRSGAWIDALRFHTNYKSSLWMGGRGGSLCHFEPSPEQSMVGVFGCAGNYVNSLGFFLESPQSSSSPNDPQGDEELIIEAPNGLRLIELQNKTHGEVFKHWEFLDACPPTRFSLDRDDIIKQESTILIEDDLGNIQRSGPFYDFDQISADDGDNALVIDDDEGEPSLEKDDSTEQESDSVENKVLSEN</sequence>
<feature type="compositionally biased region" description="Polar residues" evidence="1">
    <location>
        <begin position="388"/>
        <end position="407"/>
    </location>
</feature>
<feature type="compositionally biased region" description="Acidic residues" evidence="1">
    <location>
        <begin position="725"/>
        <end position="738"/>
    </location>
</feature>
<accession>A0A6P8HG04</accession>
<evidence type="ECO:0000256" key="1">
    <source>
        <dbReference type="SAM" id="MobiDB-lite"/>
    </source>
</evidence>
<gene>
    <name evidence="4" type="primary">LOC116288818</name>
</gene>
<evidence type="ECO:0000313" key="3">
    <source>
        <dbReference type="Proteomes" id="UP000515163"/>
    </source>
</evidence>
<dbReference type="PROSITE" id="PS51752">
    <property type="entry name" value="JACALIN_LECTIN"/>
    <property type="match status" value="1"/>
</dbReference>
<dbReference type="OrthoDB" id="74460at2759"/>
<dbReference type="Gene3D" id="2.100.10.30">
    <property type="entry name" value="Jacalin-like lectin domain"/>
    <property type="match status" value="1"/>
</dbReference>
<dbReference type="SMART" id="SM00915">
    <property type="entry name" value="Jacalin"/>
    <property type="match status" value="1"/>
</dbReference>
<reference evidence="4" key="1">
    <citation type="submission" date="2025-08" db="UniProtKB">
        <authorList>
            <consortium name="RefSeq"/>
        </authorList>
    </citation>
    <scope>IDENTIFICATION</scope>
    <source>
        <tissue evidence="4">Tentacle</tissue>
    </source>
</reference>
<dbReference type="GeneID" id="116288818"/>
<dbReference type="Pfam" id="PF12044">
    <property type="entry name" value="Metallopep"/>
    <property type="match status" value="1"/>
</dbReference>
<keyword evidence="3" id="KW-1185">Reference proteome</keyword>
<organism evidence="3 4">
    <name type="scientific">Actinia tenebrosa</name>
    <name type="common">Australian red waratah sea anemone</name>
    <dbReference type="NCBI Taxonomy" id="6105"/>
    <lineage>
        <taxon>Eukaryota</taxon>
        <taxon>Metazoa</taxon>
        <taxon>Cnidaria</taxon>
        <taxon>Anthozoa</taxon>
        <taxon>Hexacorallia</taxon>
        <taxon>Actiniaria</taxon>
        <taxon>Actiniidae</taxon>
        <taxon>Actinia</taxon>
    </lineage>
</organism>
<dbReference type="InParanoid" id="A0A6P8HG04"/>
<name>A0A6P8HG04_ACTTE</name>
<dbReference type="InterPro" id="IPR021917">
    <property type="entry name" value="Unchr_Zn-peptidase-like"/>
</dbReference>
<evidence type="ECO:0000259" key="2">
    <source>
        <dbReference type="PROSITE" id="PS51752"/>
    </source>
</evidence>
<feature type="region of interest" description="Disordered" evidence="1">
    <location>
        <begin position="372"/>
        <end position="414"/>
    </location>
</feature>
<dbReference type="InterPro" id="IPR036404">
    <property type="entry name" value="Jacalin-like_lectin_dom_sf"/>
</dbReference>
<dbReference type="Pfam" id="PF01419">
    <property type="entry name" value="Jacalin"/>
    <property type="match status" value="1"/>
</dbReference>
<dbReference type="RefSeq" id="XP_031551520.1">
    <property type="nucleotide sequence ID" value="XM_031695660.1"/>
</dbReference>